<comment type="caution">
    <text evidence="1">The sequence shown here is derived from an EMBL/GenBank/DDBJ whole genome shotgun (WGS) entry which is preliminary data.</text>
</comment>
<reference evidence="1" key="1">
    <citation type="submission" date="2024-01" db="EMBL/GenBank/DDBJ databases">
        <authorList>
            <person name="Webb A."/>
        </authorList>
    </citation>
    <scope>NUCLEOTIDE SEQUENCE</scope>
    <source>
        <strain evidence="1">Pm1</strain>
    </source>
</reference>
<organism evidence="1 2">
    <name type="scientific">Peronospora matthiolae</name>
    <dbReference type="NCBI Taxonomy" id="2874970"/>
    <lineage>
        <taxon>Eukaryota</taxon>
        <taxon>Sar</taxon>
        <taxon>Stramenopiles</taxon>
        <taxon>Oomycota</taxon>
        <taxon>Peronosporomycetes</taxon>
        <taxon>Peronosporales</taxon>
        <taxon>Peronosporaceae</taxon>
        <taxon>Peronospora</taxon>
    </lineage>
</organism>
<gene>
    <name evidence="1" type="ORF">PM001_LOCUS28573</name>
</gene>
<dbReference type="Proteomes" id="UP001162060">
    <property type="component" value="Unassembled WGS sequence"/>
</dbReference>
<proteinExistence type="predicted"/>
<name>A0AAV1VD97_9STRA</name>
<dbReference type="EMBL" id="CAKLBY020000302">
    <property type="protein sequence ID" value="CAK7943423.1"/>
    <property type="molecule type" value="Genomic_DNA"/>
</dbReference>
<sequence>MYNSVEAYVRQHSVGFAGIVNRLKDGEDIDRILFAKLAVLTYETEC</sequence>
<evidence type="ECO:0000313" key="2">
    <source>
        <dbReference type="Proteomes" id="UP001162060"/>
    </source>
</evidence>
<evidence type="ECO:0000313" key="1">
    <source>
        <dbReference type="EMBL" id="CAK7943423.1"/>
    </source>
</evidence>
<dbReference type="AlphaFoldDB" id="A0AAV1VD97"/>
<accession>A0AAV1VD97</accession>
<protein>
    <submittedName>
        <fullName evidence="1">Uncharacterized protein</fullName>
    </submittedName>
</protein>